<name>A0AAP8JCI5_9LACT</name>
<sequence>MTKKSYFMKTFNLVLNLFIFSIFGVIFTLITGYLEPNIAEVKNLLPSSQIPAYFDHLHDWLELATYLIIIGFIVLSAFEIAPRIAHDSVLNLFKSVLGTFRLRRFATQSERVVKLTTDTQGKHTVNPIYQDFNRAIRKSVLDVTDNHVRVFIKVPHSQQAQKILTEMETALKEEISGRYPDYVFSNFTRGKASLWLESNKR</sequence>
<feature type="transmembrane region" description="Helical" evidence="1">
    <location>
        <begin position="63"/>
        <end position="81"/>
    </location>
</feature>
<reference evidence="2" key="1">
    <citation type="submission" date="2017-01" db="EMBL/GenBank/DDBJ databases">
        <authorList>
            <person name="Lo R."/>
        </authorList>
    </citation>
    <scope>NUCLEOTIDE SEQUENCE</scope>
    <source>
        <strain evidence="2">537</strain>
    </source>
</reference>
<reference evidence="2" key="2">
    <citation type="journal article" date="2018" name="Food Control">
        <title>Characterization of Lactococcus lactis isolates from herbs, fruits and vegetables for use as biopreservatives against Listeria monocytogenes in cheese.</title>
        <authorList>
            <person name="Ho V."/>
            <person name="Lo R."/>
            <person name="Bansal N."/>
            <person name="Turner M.S."/>
        </authorList>
    </citation>
    <scope>NUCLEOTIDE SEQUENCE</scope>
    <source>
        <strain evidence="2">537</strain>
    </source>
</reference>
<evidence type="ECO:0000256" key="1">
    <source>
        <dbReference type="SAM" id="Phobius"/>
    </source>
</evidence>
<dbReference type="Proteomes" id="UP000225275">
    <property type="component" value="Unassembled WGS sequence"/>
</dbReference>
<dbReference type="EMBL" id="MTJS01000007">
    <property type="protein sequence ID" value="PFG87539.1"/>
    <property type="molecule type" value="Genomic_DNA"/>
</dbReference>
<evidence type="ECO:0000313" key="3">
    <source>
        <dbReference type="Proteomes" id="UP000225275"/>
    </source>
</evidence>
<dbReference type="RefSeq" id="WP_098394256.1">
    <property type="nucleotide sequence ID" value="NZ_JAOWLS010000011.1"/>
</dbReference>
<proteinExistence type="predicted"/>
<accession>A0AAP8JCI5</accession>
<gene>
    <name evidence="2" type="ORF">BW154_12475</name>
</gene>
<keyword evidence="1" id="KW-0812">Transmembrane</keyword>
<protein>
    <submittedName>
        <fullName evidence="2">Uncharacterized protein</fullName>
    </submittedName>
</protein>
<keyword evidence="1" id="KW-0472">Membrane</keyword>
<keyword evidence="1" id="KW-1133">Transmembrane helix</keyword>
<evidence type="ECO:0000313" key="2">
    <source>
        <dbReference type="EMBL" id="PFG87539.1"/>
    </source>
</evidence>
<organism evidence="2 3">
    <name type="scientific">Lactococcus lactis</name>
    <dbReference type="NCBI Taxonomy" id="1358"/>
    <lineage>
        <taxon>Bacteria</taxon>
        <taxon>Bacillati</taxon>
        <taxon>Bacillota</taxon>
        <taxon>Bacilli</taxon>
        <taxon>Lactobacillales</taxon>
        <taxon>Streptococcaceae</taxon>
        <taxon>Lactococcus</taxon>
    </lineage>
</organism>
<dbReference type="AlphaFoldDB" id="A0AAP8JCI5"/>
<feature type="transmembrane region" description="Helical" evidence="1">
    <location>
        <begin position="12"/>
        <end position="34"/>
    </location>
</feature>
<comment type="caution">
    <text evidence="2">The sequence shown here is derived from an EMBL/GenBank/DDBJ whole genome shotgun (WGS) entry which is preliminary data.</text>
</comment>